<proteinExistence type="predicted"/>
<accession>A0AAE0JR07</accession>
<dbReference type="Proteomes" id="UP001278500">
    <property type="component" value="Unassembled WGS sequence"/>
</dbReference>
<dbReference type="GeneID" id="87866501"/>
<dbReference type="RefSeq" id="XP_062687166.1">
    <property type="nucleotide sequence ID" value="XM_062829347.1"/>
</dbReference>
<evidence type="ECO:0000256" key="1">
    <source>
        <dbReference type="SAM" id="MobiDB-lite"/>
    </source>
</evidence>
<comment type="caution">
    <text evidence="2">The sequence shown here is derived from an EMBL/GenBank/DDBJ whole genome shotgun (WGS) entry which is preliminary data.</text>
</comment>
<dbReference type="EMBL" id="JAUEPP010000001">
    <property type="protein sequence ID" value="KAK3355788.1"/>
    <property type="molecule type" value="Genomic_DNA"/>
</dbReference>
<evidence type="ECO:0000313" key="2">
    <source>
        <dbReference type="EMBL" id="KAK3355788.1"/>
    </source>
</evidence>
<organism evidence="2 3">
    <name type="scientific">Neurospora tetraspora</name>
    <dbReference type="NCBI Taxonomy" id="94610"/>
    <lineage>
        <taxon>Eukaryota</taxon>
        <taxon>Fungi</taxon>
        <taxon>Dikarya</taxon>
        <taxon>Ascomycota</taxon>
        <taxon>Pezizomycotina</taxon>
        <taxon>Sordariomycetes</taxon>
        <taxon>Sordariomycetidae</taxon>
        <taxon>Sordariales</taxon>
        <taxon>Sordariaceae</taxon>
        <taxon>Neurospora</taxon>
    </lineage>
</organism>
<dbReference type="AlphaFoldDB" id="A0AAE0JR07"/>
<reference evidence="2" key="1">
    <citation type="journal article" date="2023" name="Mol. Phylogenet. Evol.">
        <title>Genome-scale phylogeny and comparative genomics of the fungal order Sordariales.</title>
        <authorList>
            <person name="Hensen N."/>
            <person name="Bonometti L."/>
            <person name="Westerberg I."/>
            <person name="Brannstrom I.O."/>
            <person name="Guillou S."/>
            <person name="Cros-Aarteil S."/>
            <person name="Calhoun S."/>
            <person name="Haridas S."/>
            <person name="Kuo A."/>
            <person name="Mondo S."/>
            <person name="Pangilinan J."/>
            <person name="Riley R."/>
            <person name="LaButti K."/>
            <person name="Andreopoulos B."/>
            <person name="Lipzen A."/>
            <person name="Chen C."/>
            <person name="Yan M."/>
            <person name="Daum C."/>
            <person name="Ng V."/>
            <person name="Clum A."/>
            <person name="Steindorff A."/>
            <person name="Ohm R.A."/>
            <person name="Martin F."/>
            <person name="Silar P."/>
            <person name="Natvig D.O."/>
            <person name="Lalanne C."/>
            <person name="Gautier V."/>
            <person name="Ament-Velasquez S.L."/>
            <person name="Kruys A."/>
            <person name="Hutchinson M.I."/>
            <person name="Powell A.J."/>
            <person name="Barry K."/>
            <person name="Miller A.N."/>
            <person name="Grigoriev I.V."/>
            <person name="Debuchy R."/>
            <person name="Gladieux P."/>
            <person name="Hiltunen Thoren M."/>
            <person name="Johannesson H."/>
        </authorList>
    </citation>
    <scope>NUCLEOTIDE SEQUENCE</scope>
    <source>
        <strain evidence="2">CBS 560.94</strain>
    </source>
</reference>
<gene>
    <name evidence="2" type="ORF">B0H65DRAFT_545029</name>
</gene>
<feature type="region of interest" description="Disordered" evidence="1">
    <location>
        <begin position="1"/>
        <end position="20"/>
    </location>
</feature>
<keyword evidence="3" id="KW-1185">Reference proteome</keyword>
<sequence length="86" mass="9690">MESVAQIQPAPQMEETDQSAEMKTAAIRAAEQSLTAAMASRQAAQMMMHASDEAIIIARAQLHQAQENYQQGLPKYEEYEQYEEEL</sequence>
<name>A0AAE0JR07_9PEZI</name>
<reference evidence="2" key="2">
    <citation type="submission" date="2023-06" db="EMBL/GenBank/DDBJ databases">
        <authorList>
            <consortium name="Lawrence Berkeley National Laboratory"/>
            <person name="Haridas S."/>
            <person name="Hensen N."/>
            <person name="Bonometti L."/>
            <person name="Westerberg I."/>
            <person name="Brannstrom I.O."/>
            <person name="Guillou S."/>
            <person name="Cros-Aarteil S."/>
            <person name="Calhoun S."/>
            <person name="Kuo A."/>
            <person name="Mondo S."/>
            <person name="Pangilinan J."/>
            <person name="Riley R."/>
            <person name="Labutti K."/>
            <person name="Andreopoulos B."/>
            <person name="Lipzen A."/>
            <person name="Chen C."/>
            <person name="Yanf M."/>
            <person name="Daum C."/>
            <person name="Ng V."/>
            <person name="Clum A."/>
            <person name="Steindorff A."/>
            <person name="Ohm R."/>
            <person name="Martin F."/>
            <person name="Silar P."/>
            <person name="Natvig D."/>
            <person name="Lalanne C."/>
            <person name="Gautier V."/>
            <person name="Ament-Velasquez S.L."/>
            <person name="Kruys A."/>
            <person name="Hutchinson M.I."/>
            <person name="Powell A.J."/>
            <person name="Barry K."/>
            <person name="Miller A.N."/>
            <person name="Grigoriev I.V."/>
            <person name="Debuchy R."/>
            <person name="Gladieux P."/>
            <person name="Thoren M.H."/>
            <person name="Johannesson H."/>
        </authorList>
    </citation>
    <scope>NUCLEOTIDE SEQUENCE</scope>
    <source>
        <strain evidence="2">CBS 560.94</strain>
    </source>
</reference>
<protein>
    <submittedName>
        <fullName evidence="2">Uncharacterized protein</fullName>
    </submittedName>
</protein>
<evidence type="ECO:0000313" key="3">
    <source>
        <dbReference type="Proteomes" id="UP001278500"/>
    </source>
</evidence>